<dbReference type="Proteomes" id="UP000532194">
    <property type="component" value="Unassembled WGS sequence"/>
</dbReference>
<protein>
    <submittedName>
        <fullName evidence="1">Uncharacterized protein</fullName>
    </submittedName>
</protein>
<name>A0A7Y0HS51_9BIFI</name>
<accession>A0A7Y0HS51</accession>
<gene>
    <name evidence="1" type="ORF">G1C95_0398</name>
</gene>
<sequence>MKEKVWKPWLLIAVSLCFVALFLSPLPQAEALSGNCTAHLVNSVGYTHATGMCRSLGSDTKAQTVMVVAGGVDRTGGWWTDTNKWHNTGAWTNNGGVFNGWPTAAKVNLGLR</sequence>
<evidence type="ECO:0000313" key="1">
    <source>
        <dbReference type="EMBL" id="NMM93213.1"/>
    </source>
</evidence>
<keyword evidence="2" id="KW-1185">Reference proteome</keyword>
<organism evidence="1 2">
    <name type="scientific">Bifidobacterium oedipodis</name>
    <dbReference type="NCBI Taxonomy" id="2675322"/>
    <lineage>
        <taxon>Bacteria</taxon>
        <taxon>Bacillati</taxon>
        <taxon>Actinomycetota</taxon>
        <taxon>Actinomycetes</taxon>
        <taxon>Bifidobacteriales</taxon>
        <taxon>Bifidobacteriaceae</taxon>
        <taxon>Bifidobacterium</taxon>
    </lineage>
</organism>
<dbReference type="AlphaFoldDB" id="A0A7Y0HS51"/>
<comment type="caution">
    <text evidence="1">The sequence shown here is derived from an EMBL/GenBank/DDBJ whole genome shotgun (WGS) entry which is preliminary data.</text>
</comment>
<proteinExistence type="predicted"/>
<reference evidence="1 2" key="1">
    <citation type="submission" date="2020-02" db="EMBL/GenBank/DDBJ databases">
        <title>Characterization of phylogenetic diversity of novel bifidobacterial species isolated in Czech ZOOs.</title>
        <authorList>
            <person name="Lugli G.A."/>
            <person name="Vera N.B."/>
            <person name="Ventura M."/>
        </authorList>
    </citation>
    <scope>NUCLEOTIDE SEQUENCE [LARGE SCALE GENOMIC DNA]</scope>
    <source>
        <strain evidence="1 2">DSM 109957</strain>
    </source>
</reference>
<evidence type="ECO:0000313" key="2">
    <source>
        <dbReference type="Proteomes" id="UP000532194"/>
    </source>
</evidence>
<dbReference type="EMBL" id="JAAIII010000001">
    <property type="protein sequence ID" value="NMM93213.1"/>
    <property type="molecule type" value="Genomic_DNA"/>
</dbReference>